<sequence length="120" mass="12974">NAGSTPLKPRLVHLDLKGAAPRVSYLEQLFPLLSRLGANGILIEYEDMFPFKGELEVLKSPYSWGLQCSHCDLCLPPCSLLLQGNSSPSTWRAASRPCGLPAPSRAPRVQHRAGPPSAPT</sequence>
<organism evidence="2 3">
    <name type="scientific">Coturnix japonica</name>
    <name type="common">Japanese quail</name>
    <name type="synonym">Coturnix coturnix japonica</name>
    <dbReference type="NCBI Taxonomy" id="93934"/>
    <lineage>
        <taxon>Eukaryota</taxon>
        <taxon>Metazoa</taxon>
        <taxon>Chordata</taxon>
        <taxon>Craniata</taxon>
        <taxon>Vertebrata</taxon>
        <taxon>Euteleostomi</taxon>
        <taxon>Archelosauria</taxon>
        <taxon>Archosauria</taxon>
        <taxon>Dinosauria</taxon>
        <taxon>Saurischia</taxon>
        <taxon>Theropoda</taxon>
        <taxon>Coelurosauria</taxon>
        <taxon>Aves</taxon>
        <taxon>Neognathae</taxon>
        <taxon>Galloanserae</taxon>
        <taxon>Galliformes</taxon>
        <taxon>Phasianidae</taxon>
        <taxon>Perdicinae</taxon>
        <taxon>Coturnix</taxon>
    </lineage>
</organism>
<reference evidence="2" key="1">
    <citation type="submission" date="2015-11" db="EMBL/GenBank/DDBJ databases">
        <authorList>
            <consortium name="International Coturnix japonica Genome Analysis Consortium"/>
            <person name="Warren W."/>
            <person name="Burt D.W."/>
            <person name="Antin P.B."/>
            <person name="Lanford R."/>
            <person name="Gros J."/>
            <person name="Wilson R.K."/>
        </authorList>
    </citation>
    <scope>NUCLEOTIDE SEQUENCE [LARGE SCALE GENOMIC DNA]</scope>
</reference>
<evidence type="ECO:0000313" key="2">
    <source>
        <dbReference type="Ensembl" id="ENSCJPP00005011960.1"/>
    </source>
</evidence>
<name>A0A8C2TGV3_COTJA</name>
<proteinExistence type="predicted"/>
<dbReference type="Gene3D" id="3.20.20.80">
    <property type="entry name" value="Glycosidases"/>
    <property type="match status" value="1"/>
</dbReference>
<dbReference type="GO" id="GO:0015929">
    <property type="term" value="F:hexosaminidase activity"/>
    <property type="evidence" value="ECO:0007669"/>
    <property type="project" value="InterPro"/>
</dbReference>
<dbReference type="InterPro" id="IPR017853">
    <property type="entry name" value="GH"/>
</dbReference>
<protein>
    <recommendedName>
        <fullName evidence="4">Hexosaminidase D</fullName>
    </recommendedName>
</protein>
<reference evidence="2" key="3">
    <citation type="submission" date="2025-09" db="UniProtKB">
        <authorList>
            <consortium name="Ensembl"/>
        </authorList>
    </citation>
    <scope>IDENTIFICATION</scope>
</reference>
<dbReference type="GeneTree" id="ENSGT00390000014852"/>
<dbReference type="Ensembl" id="ENSCJPT00005017414.1">
    <property type="protein sequence ID" value="ENSCJPP00005011960.1"/>
    <property type="gene ID" value="ENSCJPG00005010216.1"/>
</dbReference>
<dbReference type="AlphaFoldDB" id="A0A8C2TGV3"/>
<evidence type="ECO:0000313" key="3">
    <source>
        <dbReference type="Proteomes" id="UP000694412"/>
    </source>
</evidence>
<dbReference type="PANTHER" id="PTHR21040:SF5">
    <property type="entry name" value="BETA-N-ACETYLHEXOSAMINIDASE"/>
    <property type="match status" value="1"/>
</dbReference>
<dbReference type="PANTHER" id="PTHR21040">
    <property type="entry name" value="BCDNA.GH04120"/>
    <property type="match status" value="1"/>
</dbReference>
<dbReference type="InterPro" id="IPR038901">
    <property type="entry name" value="HEXDC-like"/>
</dbReference>
<reference evidence="2" key="2">
    <citation type="submission" date="2025-08" db="UniProtKB">
        <authorList>
            <consortium name="Ensembl"/>
        </authorList>
    </citation>
    <scope>IDENTIFICATION</scope>
</reference>
<feature type="region of interest" description="Disordered" evidence="1">
    <location>
        <begin position="93"/>
        <end position="120"/>
    </location>
</feature>
<dbReference type="SUPFAM" id="SSF51445">
    <property type="entry name" value="(Trans)glycosidases"/>
    <property type="match status" value="1"/>
</dbReference>
<evidence type="ECO:0000256" key="1">
    <source>
        <dbReference type="SAM" id="MobiDB-lite"/>
    </source>
</evidence>
<keyword evidence="3" id="KW-1185">Reference proteome</keyword>
<evidence type="ECO:0008006" key="4">
    <source>
        <dbReference type="Google" id="ProtNLM"/>
    </source>
</evidence>
<dbReference type="Proteomes" id="UP000694412">
    <property type="component" value="Chromosome 14"/>
</dbReference>
<accession>A0A8C2TGV3</accession>